<dbReference type="InterPro" id="IPR008271">
    <property type="entry name" value="Ser/Thr_kinase_AS"/>
</dbReference>
<proteinExistence type="predicted"/>
<accession>A0A2U1PHQ2</accession>
<keyword evidence="1" id="KW-0805">Transcription regulation</keyword>
<dbReference type="Pfam" id="PF00069">
    <property type="entry name" value="Pkinase"/>
    <property type="match status" value="1"/>
</dbReference>
<reference evidence="7 8" key="1">
    <citation type="journal article" date="2018" name="Mol. Plant">
        <title>The genome of Artemisia annua provides insight into the evolution of Asteraceae family and artemisinin biosynthesis.</title>
        <authorList>
            <person name="Shen Q."/>
            <person name="Zhang L."/>
            <person name="Liao Z."/>
            <person name="Wang S."/>
            <person name="Yan T."/>
            <person name="Shi P."/>
            <person name="Liu M."/>
            <person name="Fu X."/>
            <person name="Pan Q."/>
            <person name="Wang Y."/>
            <person name="Lv Z."/>
            <person name="Lu X."/>
            <person name="Zhang F."/>
            <person name="Jiang W."/>
            <person name="Ma Y."/>
            <person name="Chen M."/>
            <person name="Hao X."/>
            <person name="Li L."/>
            <person name="Tang Y."/>
            <person name="Lv G."/>
            <person name="Zhou Y."/>
            <person name="Sun X."/>
            <person name="Brodelius P.E."/>
            <person name="Rose J.K.C."/>
            <person name="Tang K."/>
        </authorList>
    </citation>
    <scope>NUCLEOTIDE SEQUENCE [LARGE SCALE GENOMIC DNA]</scope>
    <source>
        <strain evidence="8">cv. Huhao1</strain>
        <tissue evidence="7">Leaf</tissue>
    </source>
</reference>
<dbReference type="InterPro" id="IPR036093">
    <property type="entry name" value="NAC_dom_sf"/>
</dbReference>
<evidence type="ECO:0000256" key="3">
    <source>
        <dbReference type="ARBA" id="ARBA00023163"/>
    </source>
</evidence>
<dbReference type="SUPFAM" id="SSF101941">
    <property type="entry name" value="NAC domain"/>
    <property type="match status" value="1"/>
</dbReference>
<dbReference type="PROSITE" id="PS50011">
    <property type="entry name" value="PROTEIN_KINASE_DOM"/>
    <property type="match status" value="1"/>
</dbReference>
<name>A0A2U1PHQ2_ARTAN</name>
<evidence type="ECO:0000313" key="8">
    <source>
        <dbReference type="Proteomes" id="UP000245207"/>
    </source>
</evidence>
<feature type="domain" description="NAC" evidence="6">
    <location>
        <begin position="14"/>
        <end position="197"/>
    </location>
</feature>
<dbReference type="OrthoDB" id="1871428at2759"/>
<dbReference type="GO" id="GO:0003677">
    <property type="term" value="F:DNA binding"/>
    <property type="evidence" value="ECO:0007669"/>
    <property type="project" value="UniProtKB-KW"/>
</dbReference>
<dbReference type="InterPro" id="IPR000719">
    <property type="entry name" value="Prot_kinase_dom"/>
</dbReference>
<dbReference type="Pfam" id="PF02365">
    <property type="entry name" value="NAM"/>
    <property type="match status" value="1"/>
</dbReference>
<dbReference type="InterPro" id="IPR003441">
    <property type="entry name" value="NAC-dom"/>
</dbReference>
<evidence type="ECO:0000256" key="2">
    <source>
        <dbReference type="ARBA" id="ARBA00023125"/>
    </source>
</evidence>
<dbReference type="AlphaFoldDB" id="A0A2U1PHQ2"/>
<dbReference type="GO" id="GO:0006355">
    <property type="term" value="P:regulation of DNA-templated transcription"/>
    <property type="evidence" value="ECO:0007669"/>
    <property type="project" value="InterPro"/>
</dbReference>
<dbReference type="PROSITE" id="PS51005">
    <property type="entry name" value="NAC"/>
    <property type="match status" value="1"/>
</dbReference>
<feature type="domain" description="Protein kinase" evidence="5">
    <location>
        <begin position="1"/>
        <end position="244"/>
    </location>
</feature>
<dbReference type="Gene3D" id="1.10.510.10">
    <property type="entry name" value="Transferase(Phosphotransferase) domain 1"/>
    <property type="match status" value="1"/>
</dbReference>
<evidence type="ECO:0000313" key="7">
    <source>
        <dbReference type="EMBL" id="PWA85283.1"/>
    </source>
</evidence>
<dbReference type="EMBL" id="PKPP01001138">
    <property type="protein sequence ID" value="PWA85283.1"/>
    <property type="molecule type" value="Genomic_DNA"/>
</dbReference>
<dbReference type="GO" id="GO:0004672">
    <property type="term" value="F:protein kinase activity"/>
    <property type="evidence" value="ECO:0007669"/>
    <property type="project" value="InterPro"/>
</dbReference>
<dbReference type="GO" id="GO:0005524">
    <property type="term" value="F:ATP binding"/>
    <property type="evidence" value="ECO:0007669"/>
    <property type="project" value="InterPro"/>
</dbReference>
<evidence type="ECO:0000259" key="6">
    <source>
        <dbReference type="PROSITE" id="PS51005"/>
    </source>
</evidence>
<organism evidence="7 8">
    <name type="scientific">Artemisia annua</name>
    <name type="common">Sweet wormwood</name>
    <dbReference type="NCBI Taxonomy" id="35608"/>
    <lineage>
        <taxon>Eukaryota</taxon>
        <taxon>Viridiplantae</taxon>
        <taxon>Streptophyta</taxon>
        <taxon>Embryophyta</taxon>
        <taxon>Tracheophyta</taxon>
        <taxon>Spermatophyta</taxon>
        <taxon>Magnoliopsida</taxon>
        <taxon>eudicotyledons</taxon>
        <taxon>Gunneridae</taxon>
        <taxon>Pentapetalae</taxon>
        <taxon>asterids</taxon>
        <taxon>campanulids</taxon>
        <taxon>Asterales</taxon>
        <taxon>Asteraceae</taxon>
        <taxon>Asteroideae</taxon>
        <taxon>Anthemideae</taxon>
        <taxon>Artemisiinae</taxon>
        <taxon>Artemisia</taxon>
    </lineage>
</organism>
<gene>
    <name evidence="7" type="ORF">CTI12_AA108510</name>
</gene>
<evidence type="ECO:0000259" key="5">
    <source>
        <dbReference type="PROSITE" id="PS50011"/>
    </source>
</evidence>
<dbReference type="PANTHER" id="PTHR31719">
    <property type="entry name" value="NAC TRANSCRIPTION FACTOR 56"/>
    <property type="match status" value="1"/>
</dbReference>
<dbReference type="InterPro" id="IPR011009">
    <property type="entry name" value="Kinase-like_dom_sf"/>
</dbReference>
<keyword evidence="8" id="KW-1185">Reference proteome</keyword>
<sequence length="244" mass="27099">MEKVNFVKNDVLRLPPGFRFHPTDEEIVVQYLRRKVHSSPLPVSIIPEVDVCKSDPWDLPGDMEHERFFFSTKEVKYRNGNRSNRATLSGFWKGTGLDKQIVSSSSKTNNNQEVVVGSGFMVFWMPTIGIIDFATALCGKAQQANGSTVLAGGQRAIACGDNYIEKLGRSGEKHVPVELALQIARDVSWVLSELHLKDIIHRDLKSENVLIDISEESDGATVVKLCDFDRAVPHIGIPPPDVCV</sequence>
<protein>
    <submittedName>
        <fullName evidence="7">NAC transcription factor 29</fullName>
    </submittedName>
</protein>
<keyword evidence="2" id="KW-0238">DNA-binding</keyword>
<dbReference type="PANTHER" id="PTHR31719:SF130">
    <property type="entry name" value="NAC DOMAIN-CONTAINING PROTEIN 18"/>
    <property type="match status" value="1"/>
</dbReference>
<dbReference type="PROSITE" id="PS00108">
    <property type="entry name" value="PROTEIN_KINASE_ST"/>
    <property type="match status" value="1"/>
</dbReference>
<keyword evidence="3" id="KW-0804">Transcription</keyword>
<keyword evidence="4" id="KW-0539">Nucleus</keyword>
<dbReference type="Gene3D" id="2.170.150.80">
    <property type="entry name" value="NAC domain"/>
    <property type="match status" value="1"/>
</dbReference>
<evidence type="ECO:0000256" key="1">
    <source>
        <dbReference type="ARBA" id="ARBA00023015"/>
    </source>
</evidence>
<evidence type="ECO:0000256" key="4">
    <source>
        <dbReference type="ARBA" id="ARBA00023242"/>
    </source>
</evidence>
<dbReference type="Proteomes" id="UP000245207">
    <property type="component" value="Unassembled WGS sequence"/>
</dbReference>
<comment type="caution">
    <text evidence="7">The sequence shown here is derived from an EMBL/GenBank/DDBJ whole genome shotgun (WGS) entry which is preliminary data.</text>
</comment>
<dbReference type="SUPFAM" id="SSF56112">
    <property type="entry name" value="Protein kinase-like (PK-like)"/>
    <property type="match status" value="1"/>
</dbReference>